<dbReference type="Proteomes" id="UP000437862">
    <property type="component" value="Chromosome"/>
</dbReference>
<keyword evidence="1" id="KW-1133">Transmembrane helix</keyword>
<keyword evidence="5" id="KW-1185">Reference proteome</keyword>
<protein>
    <submittedName>
        <fullName evidence="3">Uncharacterized protein</fullName>
    </submittedName>
</protein>
<feature type="transmembrane region" description="Helical" evidence="1">
    <location>
        <begin position="55"/>
        <end position="72"/>
    </location>
</feature>
<evidence type="ECO:0000313" key="2">
    <source>
        <dbReference type="EMBL" id="QGZ38639.1"/>
    </source>
</evidence>
<sequence length="83" mass="9202">MNTEVKTIRDAVALVLRAWRQALPFFLSIELWLMLLVAAATVGGVWLTAMADGRAVLAFGFAIGYVATRTVLHVKRVLSWPFI</sequence>
<gene>
    <name evidence="2" type="ORF">GO485_05935</name>
    <name evidence="3" type="ORF">IP92_01010</name>
</gene>
<accession>A0A562PZE5</accession>
<dbReference type="Proteomes" id="UP000315112">
    <property type="component" value="Unassembled WGS sequence"/>
</dbReference>
<evidence type="ECO:0000313" key="5">
    <source>
        <dbReference type="Proteomes" id="UP000437862"/>
    </source>
</evidence>
<dbReference type="OrthoDB" id="8757661at2"/>
<organism evidence="3 4">
    <name type="scientific">Pseudoduganella flava</name>
    <dbReference type="NCBI Taxonomy" id="871742"/>
    <lineage>
        <taxon>Bacteria</taxon>
        <taxon>Pseudomonadati</taxon>
        <taxon>Pseudomonadota</taxon>
        <taxon>Betaproteobacteria</taxon>
        <taxon>Burkholderiales</taxon>
        <taxon>Oxalobacteraceae</taxon>
        <taxon>Telluria group</taxon>
        <taxon>Pseudoduganella</taxon>
    </lineage>
</organism>
<evidence type="ECO:0000313" key="3">
    <source>
        <dbReference type="EMBL" id="TWI49787.1"/>
    </source>
</evidence>
<reference evidence="3" key="2">
    <citation type="submission" date="2019-07" db="EMBL/GenBank/DDBJ databases">
        <authorList>
            <person name="Whitman W."/>
            <person name="Huntemann M."/>
            <person name="Clum A."/>
            <person name="Pillay M."/>
            <person name="Palaniappan K."/>
            <person name="Varghese N."/>
            <person name="Mikhailova N."/>
            <person name="Stamatis D."/>
            <person name="Reddy T."/>
            <person name="Daum C."/>
            <person name="Shapiro N."/>
            <person name="Ivanova N."/>
            <person name="Kyrpides N."/>
            <person name="Woyke T."/>
        </authorList>
    </citation>
    <scope>NUCLEOTIDE SEQUENCE</scope>
    <source>
        <strain evidence="3">CGMCC 1.10685</strain>
    </source>
</reference>
<dbReference type="RefSeq" id="WP_145873454.1">
    <property type="nucleotide sequence ID" value="NZ_CP046904.1"/>
</dbReference>
<evidence type="ECO:0000313" key="4">
    <source>
        <dbReference type="Proteomes" id="UP000315112"/>
    </source>
</evidence>
<reference evidence="2 5" key="3">
    <citation type="submission" date="2019-12" db="EMBL/GenBank/DDBJ databases">
        <title>Draft Genome Sequences of Six Type Strains of the Genus Massilia.</title>
        <authorList>
            <person name="Miess H."/>
            <person name="Frediansyah A."/>
            <person name="Goeker M."/>
            <person name="Gross H."/>
        </authorList>
    </citation>
    <scope>NUCLEOTIDE SEQUENCE [LARGE SCALE GENOMIC DNA]</scope>
    <source>
        <strain evidence="2 5">DSM 26639</strain>
    </source>
</reference>
<feature type="transmembrane region" description="Helical" evidence="1">
    <location>
        <begin position="25"/>
        <end position="49"/>
    </location>
</feature>
<dbReference type="EMBL" id="VLKW01000002">
    <property type="protein sequence ID" value="TWI49787.1"/>
    <property type="molecule type" value="Genomic_DNA"/>
</dbReference>
<proteinExistence type="predicted"/>
<keyword evidence="1" id="KW-0472">Membrane</keyword>
<keyword evidence="1" id="KW-0812">Transmembrane</keyword>
<dbReference type="EMBL" id="CP046904">
    <property type="protein sequence ID" value="QGZ38639.1"/>
    <property type="molecule type" value="Genomic_DNA"/>
</dbReference>
<name>A0A562PZE5_9BURK</name>
<reference evidence="3 4" key="1">
    <citation type="journal article" date="2015" name="Stand. Genomic Sci.">
        <title>Genomic Encyclopedia of Bacterial and Archaeal Type Strains, Phase III: the genomes of soil and plant-associated and newly described type strains.</title>
        <authorList>
            <person name="Whitman W.B."/>
            <person name="Woyke T."/>
            <person name="Klenk H.P."/>
            <person name="Zhou Y."/>
            <person name="Lilburn T.G."/>
            <person name="Beck B.J."/>
            <person name="De Vos P."/>
            <person name="Vandamme P."/>
            <person name="Eisen J.A."/>
            <person name="Garrity G."/>
            <person name="Hugenholtz P."/>
            <person name="Kyrpides N.C."/>
        </authorList>
    </citation>
    <scope>NUCLEOTIDE SEQUENCE [LARGE SCALE GENOMIC DNA]</scope>
    <source>
        <strain evidence="3 4">CGMCC 1.10685</strain>
    </source>
</reference>
<dbReference type="AlphaFoldDB" id="A0A562PZE5"/>
<evidence type="ECO:0000256" key="1">
    <source>
        <dbReference type="SAM" id="Phobius"/>
    </source>
</evidence>